<organism evidence="2 3">
    <name type="scientific">Olpidium bornovanus</name>
    <dbReference type="NCBI Taxonomy" id="278681"/>
    <lineage>
        <taxon>Eukaryota</taxon>
        <taxon>Fungi</taxon>
        <taxon>Fungi incertae sedis</taxon>
        <taxon>Olpidiomycota</taxon>
        <taxon>Olpidiomycotina</taxon>
        <taxon>Olpidiomycetes</taxon>
        <taxon>Olpidiales</taxon>
        <taxon>Olpidiaceae</taxon>
        <taxon>Olpidium</taxon>
    </lineage>
</organism>
<feature type="non-terminal residue" evidence="2">
    <location>
        <position position="1"/>
    </location>
</feature>
<evidence type="ECO:0000313" key="2">
    <source>
        <dbReference type="EMBL" id="KAG5460262.1"/>
    </source>
</evidence>
<dbReference type="Proteomes" id="UP000673691">
    <property type="component" value="Unassembled WGS sequence"/>
</dbReference>
<evidence type="ECO:0000256" key="1">
    <source>
        <dbReference type="SAM" id="MobiDB-lite"/>
    </source>
</evidence>
<name>A0A8H7ZW41_9FUNG</name>
<sequence>WGWHVTRTTRRKQFLSAPPPYERPLPATTHPPLPRSFLFTPYPNEKSRTRKEKKTKRKRTKRVLQVKGPASPRELLFLPNSWRSRARRHLWARGAGWSRRSGVRCDCKGVTTGPSDGDRREPIYGGENRYTAAKTFNSKQRVQDILEETDWTADYAPEFNREDENRMTAVRFSEWILSEKTADPYEILRASQEEVLTNWTPRVGSRLRISCGHIWSHCPRTGRT</sequence>
<reference evidence="2 3" key="1">
    <citation type="journal article" name="Sci. Rep.">
        <title>Genome-scale phylogenetic analyses confirm Olpidium as the closest living zoosporic fungus to the non-flagellated, terrestrial fungi.</title>
        <authorList>
            <person name="Chang Y."/>
            <person name="Rochon D."/>
            <person name="Sekimoto S."/>
            <person name="Wang Y."/>
            <person name="Chovatia M."/>
            <person name="Sandor L."/>
            <person name="Salamov A."/>
            <person name="Grigoriev I.V."/>
            <person name="Stajich J.E."/>
            <person name="Spatafora J.W."/>
        </authorList>
    </citation>
    <scope>NUCLEOTIDE SEQUENCE [LARGE SCALE GENOMIC DNA]</scope>
    <source>
        <strain evidence="2">S191</strain>
    </source>
</reference>
<keyword evidence="3" id="KW-1185">Reference proteome</keyword>
<dbReference type="OrthoDB" id="10663795at2759"/>
<comment type="caution">
    <text evidence="2">The sequence shown here is derived from an EMBL/GenBank/DDBJ whole genome shotgun (WGS) entry which is preliminary data.</text>
</comment>
<accession>A0A8H7ZW41</accession>
<evidence type="ECO:0000313" key="3">
    <source>
        <dbReference type="Proteomes" id="UP000673691"/>
    </source>
</evidence>
<dbReference type="AlphaFoldDB" id="A0A8H7ZW41"/>
<feature type="compositionally biased region" description="Basic residues" evidence="1">
    <location>
        <begin position="48"/>
        <end position="64"/>
    </location>
</feature>
<protein>
    <submittedName>
        <fullName evidence="2">Uncharacterized protein</fullName>
    </submittedName>
</protein>
<feature type="compositionally biased region" description="Pro residues" evidence="1">
    <location>
        <begin position="17"/>
        <end position="34"/>
    </location>
</feature>
<feature type="region of interest" description="Disordered" evidence="1">
    <location>
        <begin position="16"/>
        <end position="65"/>
    </location>
</feature>
<gene>
    <name evidence="2" type="ORF">BJ554DRAFT_7708</name>
</gene>
<dbReference type="EMBL" id="JAEFCI010005489">
    <property type="protein sequence ID" value="KAG5460262.1"/>
    <property type="molecule type" value="Genomic_DNA"/>
</dbReference>
<proteinExistence type="predicted"/>